<dbReference type="Gene3D" id="2.60.120.10">
    <property type="entry name" value="Jelly Rolls"/>
    <property type="match status" value="1"/>
</dbReference>
<proteinExistence type="predicted"/>
<evidence type="ECO:0000313" key="2">
    <source>
        <dbReference type="Proteomes" id="UP000013521"/>
    </source>
</evidence>
<dbReference type="InterPro" id="IPR047121">
    <property type="entry name" value="YjiB-like"/>
</dbReference>
<dbReference type="AlphaFoldDB" id="R1ET61"/>
<dbReference type="CDD" id="cd02219">
    <property type="entry name" value="cupin_YjlB-like"/>
    <property type="match status" value="1"/>
</dbReference>
<dbReference type="HOGENOM" id="CLU_084522_1_0_1"/>
<protein>
    <submittedName>
        <fullName evidence="1">Putative cupin domain protein</fullName>
    </submittedName>
</protein>
<gene>
    <name evidence="1" type="ORF">UCRNP2_2251</name>
</gene>
<dbReference type="SUPFAM" id="SSF51182">
    <property type="entry name" value="RmlC-like cupins"/>
    <property type="match status" value="1"/>
</dbReference>
<dbReference type="EMBL" id="KB915919">
    <property type="protein sequence ID" value="EOD50968.1"/>
    <property type="molecule type" value="Genomic_DNA"/>
</dbReference>
<accession>R1ET61</accession>
<dbReference type="KEGG" id="npa:UCRNP2_2251"/>
<name>R1ET61_BOTPV</name>
<dbReference type="eggNOG" id="ENOG502SJKY">
    <property type="taxonomic scope" value="Eukaryota"/>
</dbReference>
<organism evidence="1 2">
    <name type="scientific">Botryosphaeria parva (strain UCR-NP2)</name>
    <name type="common">Grapevine canker fungus</name>
    <name type="synonym">Neofusicoccum parvum</name>
    <dbReference type="NCBI Taxonomy" id="1287680"/>
    <lineage>
        <taxon>Eukaryota</taxon>
        <taxon>Fungi</taxon>
        <taxon>Dikarya</taxon>
        <taxon>Ascomycota</taxon>
        <taxon>Pezizomycotina</taxon>
        <taxon>Dothideomycetes</taxon>
        <taxon>Dothideomycetes incertae sedis</taxon>
        <taxon>Botryosphaeriales</taxon>
        <taxon>Botryosphaeriaceae</taxon>
        <taxon>Neofusicoccum</taxon>
    </lineage>
</organism>
<sequence length="193" mass="21034">MSVNHVEPETFWVKPTPHVPNSALPVVVYRKALSDTSPENILSAIERNGWLKGGQWKTYKVAHFHSNTHECYGIIRGNTTYLLGKSPEDADIDDEGNPNGTKFFAEAGDVFVLPAGVAHCSVKSDGDYEFIGLYPGGPLVDGERFNLNYARDGAEKTRELAKKSAAVPVPDKDPLYGLGGPLPKLWKEAASHA</sequence>
<dbReference type="InterPro" id="IPR011051">
    <property type="entry name" value="RmlC_Cupin_sf"/>
</dbReference>
<dbReference type="OrthoDB" id="2446447at2759"/>
<evidence type="ECO:0000313" key="1">
    <source>
        <dbReference type="EMBL" id="EOD50968.1"/>
    </source>
</evidence>
<dbReference type="PANTHER" id="PTHR36448">
    <property type="entry name" value="BLR7373 PROTEIN"/>
    <property type="match status" value="1"/>
</dbReference>
<dbReference type="InterPro" id="IPR014710">
    <property type="entry name" value="RmlC-like_jellyroll"/>
</dbReference>
<dbReference type="Proteomes" id="UP000013521">
    <property type="component" value="Unassembled WGS sequence"/>
</dbReference>
<dbReference type="PANTHER" id="PTHR36448:SF2">
    <property type="entry name" value="CUPIN TYPE-1 DOMAIN-CONTAINING PROTEIN"/>
    <property type="match status" value="1"/>
</dbReference>
<reference evidence="2" key="1">
    <citation type="journal article" date="2013" name="Genome Announc.">
        <title>Draft genome sequence of Neofusicoccum parvum isolate UCR-NP2, a fungal vascular pathogen associated with grapevine cankers.</title>
        <authorList>
            <person name="Blanco-Ulate B."/>
            <person name="Rolshausen P."/>
            <person name="Cantu D."/>
        </authorList>
    </citation>
    <scope>NUCLEOTIDE SEQUENCE [LARGE SCALE GENOMIC DNA]</scope>
    <source>
        <strain evidence="2">UCR-NP2</strain>
    </source>
</reference>
<dbReference type="OMA" id="HYHSITH"/>